<evidence type="ECO:0000313" key="2">
    <source>
        <dbReference type="Proteomes" id="UP000321083"/>
    </source>
</evidence>
<organism evidence="1 2">
    <name type="scientific">Planctomyces bekefii</name>
    <dbReference type="NCBI Taxonomy" id="1653850"/>
    <lineage>
        <taxon>Bacteria</taxon>
        <taxon>Pseudomonadati</taxon>
        <taxon>Planctomycetota</taxon>
        <taxon>Planctomycetia</taxon>
        <taxon>Planctomycetales</taxon>
        <taxon>Planctomycetaceae</taxon>
        <taxon>Planctomyces</taxon>
    </lineage>
</organism>
<protein>
    <recommendedName>
        <fullName evidence="3">Right handed beta helix domain-containing protein</fullName>
    </recommendedName>
</protein>
<reference evidence="1 2" key="1">
    <citation type="submission" date="2019-08" db="EMBL/GenBank/DDBJ databases">
        <title>100 year-old enigma solved: identification of Planctomyces bekefii, the type genus and species of the phylum Planctomycetes.</title>
        <authorList>
            <person name="Svetlana D.N."/>
            <person name="Overmann J."/>
        </authorList>
    </citation>
    <scope>NUCLEOTIDE SEQUENCE [LARGE SCALE GENOMIC DNA]</scope>
    <source>
        <strain evidence="1">Phe10_nw2017</strain>
    </source>
</reference>
<feature type="non-terminal residue" evidence="1">
    <location>
        <position position="1"/>
    </location>
</feature>
<name>A0A5C6M4D5_9PLAN</name>
<evidence type="ECO:0008006" key="3">
    <source>
        <dbReference type="Google" id="ProtNLM"/>
    </source>
</evidence>
<feature type="non-terminal residue" evidence="1">
    <location>
        <position position="342"/>
    </location>
</feature>
<gene>
    <name evidence="1" type="ORF">E3A20_30100</name>
</gene>
<dbReference type="AlphaFoldDB" id="A0A5C6M4D5"/>
<sequence length="342" mass="34382">IFAYRSQSIVIGTNGDGTGDDLEGNQISGNGSGVGFGDGVVIDGNDNTAYAAVDSIVIAGNRIGTAADGMSGLWNRSTGVALRRGVSGVRIGTDGNGVSDVAERNVIAGNEYYGVVVDGAGTFGNVIAGNYIGVTADSESRLLNWNAGLWIGNGAHHNRVGTDNSADSFNASERNLFGGHDALLLISGGNDNVITGNYFGVNSTATKQFDSYQGVVISGGSKRNVLGTDGVGGNNDRERNIIGGAAFGRVVVTGVGTDDNVIAGNWIGMGPDGVTTVGYSPQGILINGGAKRTRIGTDGNGLNDVDERNVVNGNGLGIGISGVGTSGTVVAGNYIGTDVSGS</sequence>
<proteinExistence type="predicted"/>
<evidence type="ECO:0000313" key="1">
    <source>
        <dbReference type="EMBL" id="TWW07861.1"/>
    </source>
</evidence>
<dbReference type="Proteomes" id="UP000321083">
    <property type="component" value="Unassembled WGS sequence"/>
</dbReference>
<comment type="caution">
    <text evidence="1">The sequence shown here is derived from an EMBL/GenBank/DDBJ whole genome shotgun (WGS) entry which is preliminary data.</text>
</comment>
<reference evidence="1 2" key="2">
    <citation type="submission" date="2019-08" db="EMBL/GenBank/DDBJ databases">
        <authorList>
            <person name="Henke P."/>
        </authorList>
    </citation>
    <scope>NUCLEOTIDE SEQUENCE [LARGE SCALE GENOMIC DNA]</scope>
    <source>
        <strain evidence="1">Phe10_nw2017</strain>
    </source>
</reference>
<accession>A0A5C6M4D5</accession>
<dbReference type="EMBL" id="SRHE01000976">
    <property type="protein sequence ID" value="TWW07861.1"/>
    <property type="molecule type" value="Genomic_DNA"/>
</dbReference>
<keyword evidence="2" id="KW-1185">Reference proteome</keyword>